<dbReference type="GeneID" id="8250351"/>
<feature type="compositionally biased region" description="Low complexity" evidence="1">
    <location>
        <begin position="1184"/>
        <end position="1203"/>
    </location>
</feature>
<feature type="compositionally biased region" description="Low complexity" evidence="1">
    <location>
        <begin position="202"/>
        <end position="215"/>
    </location>
</feature>
<dbReference type="RefSeq" id="XP_002507041.1">
    <property type="nucleotide sequence ID" value="XM_002506995.1"/>
</dbReference>
<feature type="compositionally biased region" description="Polar residues" evidence="1">
    <location>
        <begin position="81"/>
        <end position="98"/>
    </location>
</feature>
<name>C1FF48_MICCC</name>
<dbReference type="CDD" id="cd20404">
    <property type="entry name" value="Tudor_Agenet_AtEML-like"/>
    <property type="match status" value="1"/>
</dbReference>
<gene>
    <name evidence="3" type="ORF">MICPUN_54827</name>
</gene>
<accession>C1FF48</accession>
<keyword evidence="4" id="KW-1185">Reference proteome</keyword>
<feature type="compositionally biased region" description="Low complexity" evidence="1">
    <location>
        <begin position="676"/>
        <end position="691"/>
    </location>
</feature>
<feature type="region of interest" description="Disordered" evidence="1">
    <location>
        <begin position="675"/>
        <end position="709"/>
    </location>
</feature>
<dbReference type="SUPFAM" id="SSF63748">
    <property type="entry name" value="Tudor/PWWP/MBT"/>
    <property type="match status" value="2"/>
</dbReference>
<feature type="region of interest" description="Disordered" evidence="1">
    <location>
        <begin position="1"/>
        <end position="221"/>
    </location>
</feature>
<feature type="region of interest" description="Disordered" evidence="1">
    <location>
        <begin position="890"/>
        <end position="925"/>
    </location>
</feature>
<dbReference type="Pfam" id="PF00855">
    <property type="entry name" value="PWWP"/>
    <property type="match status" value="1"/>
</dbReference>
<protein>
    <recommendedName>
        <fullName evidence="2">PWWP domain-containing protein</fullName>
    </recommendedName>
</protein>
<dbReference type="KEGG" id="mis:MICPUN_54827"/>
<dbReference type="eggNOG" id="ENOG502RXQF">
    <property type="taxonomic scope" value="Eukaryota"/>
</dbReference>
<dbReference type="STRING" id="296587.C1FF48"/>
<evidence type="ECO:0000313" key="3">
    <source>
        <dbReference type="EMBL" id="ACO68299.1"/>
    </source>
</evidence>
<feature type="region of interest" description="Disordered" evidence="1">
    <location>
        <begin position="495"/>
        <end position="540"/>
    </location>
</feature>
<proteinExistence type="predicted"/>
<organism evidence="3 4">
    <name type="scientific">Micromonas commoda (strain RCC299 / NOUM17 / CCMP2709)</name>
    <name type="common">Picoplanktonic green alga</name>
    <dbReference type="NCBI Taxonomy" id="296587"/>
    <lineage>
        <taxon>Eukaryota</taxon>
        <taxon>Viridiplantae</taxon>
        <taxon>Chlorophyta</taxon>
        <taxon>Mamiellophyceae</taxon>
        <taxon>Mamiellales</taxon>
        <taxon>Mamiellaceae</taxon>
        <taxon>Micromonas</taxon>
    </lineage>
</organism>
<feature type="compositionally biased region" description="Acidic residues" evidence="1">
    <location>
        <begin position="1240"/>
        <end position="1252"/>
    </location>
</feature>
<feature type="region of interest" description="Disordered" evidence="1">
    <location>
        <begin position="1163"/>
        <end position="1258"/>
    </location>
</feature>
<dbReference type="AlphaFoldDB" id="C1FF48"/>
<evidence type="ECO:0000313" key="4">
    <source>
        <dbReference type="Proteomes" id="UP000002009"/>
    </source>
</evidence>
<dbReference type="InterPro" id="IPR000313">
    <property type="entry name" value="PWWP_dom"/>
</dbReference>
<dbReference type="Proteomes" id="UP000002009">
    <property type="component" value="Chromosome 1"/>
</dbReference>
<dbReference type="PROSITE" id="PS50812">
    <property type="entry name" value="PWWP"/>
    <property type="match status" value="1"/>
</dbReference>
<evidence type="ECO:0000259" key="2">
    <source>
        <dbReference type="PROSITE" id="PS50812"/>
    </source>
</evidence>
<feature type="domain" description="PWWP" evidence="2">
    <location>
        <begin position="560"/>
        <end position="608"/>
    </location>
</feature>
<dbReference type="InParanoid" id="C1FF48"/>
<dbReference type="EMBL" id="CP001574">
    <property type="protein sequence ID" value="ACO68299.1"/>
    <property type="molecule type" value="Genomic_DNA"/>
</dbReference>
<dbReference type="Gene3D" id="2.30.30.140">
    <property type="match status" value="2"/>
</dbReference>
<reference evidence="3 4" key="1">
    <citation type="journal article" date="2009" name="Science">
        <title>Green evolution and dynamic adaptations revealed by genomes of the marine picoeukaryotes Micromonas.</title>
        <authorList>
            <person name="Worden A.Z."/>
            <person name="Lee J.H."/>
            <person name="Mock T."/>
            <person name="Rouze P."/>
            <person name="Simmons M.P."/>
            <person name="Aerts A.L."/>
            <person name="Allen A.E."/>
            <person name="Cuvelier M.L."/>
            <person name="Derelle E."/>
            <person name="Everett M.V."/>
            <person name="Foulon E."/>
            <person name="Grimwood J."/>
            <person name="Gundlach H."/>
            <person name="Henrissat B."/>
            <person name="Napoli C."/>
            <person name="McDonald S.M."/>
            <person name="Parker M.S."/>
            <person name="Rombauts S."/>
            <person name="Salamov A."/>
            <person name="Von Dassow P."/>
            <person name="Badger J.H."/>
            <person name="Coutinho P.M."/>
            <person name="Demir E."/>
            <person name="Dubchak I."/>
            <person name="Gentemann C."/>
            <person name="Eikrem W."/>
            <person name="Gready J.E."/>
            <person name="John U."/>
            <person name="Lanier W."/>
            <person name="Lindquist E.A."/>
            <person name="Lucas S."/>
            <person name="Mayer K.F."/>
            <person name="Moreau H."/>
            <person name="Not F."/>
            <person name="Otillar R."/>
            <person name="Panaud O."/>
            <person name="Pangilinan J."/>
            <person name="Paulsen I."/>
            <person name="Piegu B."/>
            <person name="Poliakov A."/>
            <person name="Robbens S."/>
            <person name="Schmutz J."/>
            <person name="Toulza E."/>
            <person name="Wyss T."/>
            <person name="Zelensky A."/>
            <person name="Zhou K."/>
            <person name="Armbrust E.V."/>
            <person name="Bhattacharya D."/>
            <person name="Goodenough U.W."/>
            <person name="Van de Peer Y."/>
            <person name="Grigoriev I.V."/>
        </authorList>
    </citation>
    <scope>NUCLEOTIDE SEQUENCE [LARGE SCALE GENOMIC DNA]</scope>
    <source>
        <strain evidence="4">RCC299 / NOUM17</strain>
    </source>
</reference>
<dbReference type="CDD" id="cd05162">
    <property type="entry name" value="PWWP"/>
    <property type="match status" value="1"/>
</dbReference>
<dbReference type="OrthoDB" id="549476at2759"/>
<sequence length="1258" mass="128495">MTVAVADDRRAVQHPPAPGKIRQPAETTPGADRRAPSPSDSGSDTTEAGDAANPIQRTPDAVAMAKDGASVPAPARPASTPPQVQAGNANIGGASNPSAAVARWPTNDATSPPIHSNAGGIASEPASGVPTPMIANDGGAKKPKHHPAGGSTPPHSPNSALDRPSSGDPSDEDVVGEERVPRGAEGCRGVDAVQNVPRVAPGVVNNDDNSDGVSSGDDERLGLTTTTTTVHQKLSENSSNPILKPTTAVMAKKPSPPLSEADERARAACVACFRSTDDAGRLRELHAMGQRELQETFRTAFRRTTTSNNNQWLRRRIAGCMGIEGSAVAGAGPAGHARRAAAAAAAAAQAAAGGGQAGALGSIGGSLIDATGVRKSSRAAKPKILDFLPSAVCAQVAAEAPGESAIGRRVRVFWPESNAFYAAKVVGFNAKNGQHAVRYDVDGAGATPREVLLAAERIEWIRPGDDEAAAAVRAPATAAGGGALKSKYTAPATTADAARGTAGATGGSTDGGRSAEKSHHRAVPPRAARSGAPKLDSYALPNPGKPAKVVSLLAPNWPQPQTHVWGRVKGHGWWPGVVVRANSAEAAQAGPITASDAHSWRHVKFFDDTAAAVHRHDLVPFGEYVSVLANAKKSATYSRALSSARASYEKGVRKGSEDGFDGVCTRESLGLCGSDGAANSGQVGQAGQGQQSRREPKRSSTGRGKSFDLNADLDAPVGIGAGPVAGLLRGFGSDGGRLDASNGNLAVDGSNPLGAAGLGEKRPLELVFDDDAVDGSLSGFVPPVGVGDYPTSAGHTTHVQGGGHHKRHKGSAADREGPGHGHANRKLAAVGPDGKPFKRSHKKGQGIKARLAAEAAGLPWPPPKPEGHRARNERAHHVVHGGSYRVTAGAGVKLGRTVKPDSTSPDADPARPGSSPVTTLDLGPDDQLGALSRKLDALQTRVVPLAIAASQHLRRRLQAAESRSAHSGGEAVAVHPTAMMTERERDVLLEEMRTLQRLLTMARPGGGDARLLPPHGLRHQRGVHHQQGVHRGVAAQFHSDLGGMDAVGAGANQGVSVPNLGGEATGFGALGPMAQMGLNDVELIDADVVGVGNDMDLVPNNESIGGLFGMVDTGGMVPMGSTMVDARMVDEDEDEDGGMLVDGDDMVGEDDALGAMLGREIAREEGARGGGRAGDDGDGDGPMDDAGGPPVAVAVAVDGDGAARTIGGSDDPAVVAVMPLESPMANGAKKSKSLLRDGDQTDDEDEEDDEDLSTGVAA</sequence>
<feature type="region of interest" description="Disordered" evidence="1">
    <location>
        <begin position="795"/>
        <end position="841"/>
    </location>
</feature>
<evidence type="ECO:0000256" key="1">
    <source>
        <dbReference type="SAM" id="MobiDB-lite"/>
    </source>
</evidence>
<feature type="compositionally biased region" description="Basic and acidic residues" evidence="1">
    <location>
        <begin position="1"/>
        <end position="11"/>
    </location>
</feature>